<dbReference type="AlphaFoldDB" id="A0A8E2DZH0"/>
<accession>A0A8E2DZH0</accession>
<dbReference type="Proteomes" id="UP000250266">
    <property type="component" value="Unassembled WGS sequence"/>
</dbReference>
<organism evidence="1 2">
    <name type="scientific">Lepidopterella palustris CBS 459.81</name>
    <dbReference type="NCBI Taxonomy" id="1314670"/>
    <lineage>
        <taxon>Eukaryota</taxon>
        <taxon>Fungi</taxon>
        <taxon>Dikarya</taxon>
        <taxon>Ascomycota</taxon>
        <taxon>Pezizomycotina</taxon>
        <taxon>Dothideomycetes</taxon>
        <taxon>Pleosporomycetidae</taxon>
        <taxon>Mytilinidiales</taxon>
        <taxon>Argynnaceae</taxon>
        <taxon>Lepidopterella</taxon>
    </lineage>
</organism>
<evidence type="ECO:0000313" key="1">
    <source>
        <dbReference type="EMBL" id="OCK74587.1"/>
    </source>
</evidence>
<reference evidence="1 2" key="1">
    <citation type="journal article" date="2016" name="Nat. Commun.">
        <title>Ectomycorrhizal ecology is imprinted in the genome of the dominant symbiotic fungus Cenococcum geophilum.</title>
        <authorList>
            <consortium name="DOE Joint Genome Institute"/>
            <person name="Peter M."/>
            <person name="Kohler A."/>
            <person name="Ohm R.A."/>
            <person name="Kuo A."/>
            <person name="Krutzmann J."/>
            <person name="Morin E."/>
            <person name="Arend M."/>
            <person name="Barry K.W."/>
            <person name="Binder M."/>
            <person name="Choi C."/>
            <person name="Clum A."/>
            <person name="Copeland A."/>
            <person name="Grisel N."/>
            <person name="Haridas S."/>
            <person name="Kipfer T."/>
            <person name="LaButti K."/>
            <person name="Lindquist E."/>
            <person name="Lipzen A."/>
            <person name="Maire R."/>
            <person name="Meier B."/>
            <person name="Mihaltcheva S."/>
            <person name="Molinier V."/>
            <person name="Murat C."/>
            <person name="Poggeler S."/>
            <person name="Quandt C.A."/>
            <person name="Sperisen C."/>
            <person name="Tritt A."/>
            <person name="Tisserant E."/>
            <person name="Crous P.W."/>
            <person name="Henrissat B."/>
            <person name="Nehls U."/>
            <person name="Egli S."/>
            <person name="Spatafora J.W."/>
            <person name="Grigoriev I.V."/>
            <person name="Martin F.M."/>
        </authorList>
    </citation>
    <scope>NUCLEOTIDE SEQUENCE [LARGE SCALE GENOMIC DNA]</scope>
    <source>
        <strain evidence="1 2">CBS 459.81</strain>
    </source>
</reference>
<proteinExistence type="predicted"/>
<dbReference type="EMBL" id="KV745449">
    <property type="protein sequence ID" value="OCK74587.1"/>
    <property type="molecule type" value="Genomic_DNA"/>
</dbReference>
<gene>
    <name evidence="1" type="ORF">K432DRAFT_386722</name>
</gene>
<protein>
    <submittedName>
        <fullName evidence="1">Uncharacterized protein</fullName>
    </submittedName>
</protein>
<evidence type="ECO:0000313" key="2">
    <source>
        <dbReference type="Proteomes" id="UP000250266"/>
    </source>
</evidence>
<name>A0A8E2DZH0_9PEZI</name>
<sequence length="100" mass="10561">MALQAAILLLSLVTLFVLLGPGLPILTEWSAQWLGLAAGRLPVGEVVTDVAGTSAGRGHVKDQALPVVYVSSVAGPDNQQETFLKLTKERGKVFGDLEHL</sequence>
<dbReference type="OrthoDB" id="2590365at2759"/>
<keyword evidence="2" id="KW-1185">Reference proteome</keyword>